<comment type="caution">
    <text evidence="2">The sequence shown here is derived from an EMBL/GenBank/DDBJ whole genome shotgun (WGS) entry which is preliminary data.</text>
</comment>
<accession>A0ABS2HP65</accession>
<dbReference type="Pfam" id="PF00534">
    <property type="entry name" value="Glycos_transf_1"/>
    <property type="match status" value="1"/>
</dbReference>
<gene>
    <name evidence="2" type="ORF">JQC93_14795</name>
</gene>
<organism evidence="2 3">
    <name type="scientific">Vibrio ulleungensis</name>
    <dbReference type="NCBI Taxonomy" id="2807619"/>
    <lineage>
        <taxon>Bacteria</taxon>
        <taxon>Pseudomonadati</taxon>
        <taxon>Pseudomonadota</taxon>
        <taxon>Gammaproteobacteria</taxon>
        <taxon>Vibrionales</taxon>
        <taxon>Vibrionaceae</taxon>
        <taxon>Vibrio</taxon>
    </lineage>
</organism>
<feature type="domain" description="Glycosyl transferase family 1" evidence="1">
    <location>
        <begin position="188"/>
        <end position="258"/>
    </location>
</feature>
<dbReference type="InterPro" id="IPR001296">
    <property type="entry name" value="Glyco_trans_1"/>
</dbReference>
<dbReference type="RefSeq" id="WP_205159190.1">
    <property type="nucleotide sequence ID" value="NZ_JAFEUM010000006.1"/>
</dbReference>
<dbReference type="Proteomes" id="UP000809621">
    <property type="component" value="Unassembled WGS sequence"/>
</dbReference>
<dbReference type="SUPFAM" id="SSF53756">
    <property type="entry name" value="UDP-Glycosyltransferase/glycogen phosphorylase"/>
    <property type="match status" value="1"/>
</dbReference>
<reference evidence="2 3" key="1">
    <citation type="submission" date="2021-02" db="EMBL/GenBank/DDBJ databases">
        <authorList>
            <person name="Park J.-S."/>
        </authorList>
    </citation>
    <scope>NUCLEOTIDE SEQUENCE [LARGE SCALE GENOMIC DNA]</scope>
    <source>
        <strain evidence="2 3">188UL20-2</strain>
    </source>
</reference>
<dbReference type="EMBL" id="JAFEUM010000006">
    <property type="protein sequence ID" value="MBM7037677.1"/>
    <property type="molecule type" value="Genomic_DNA"/>
</dbReference>
<evidence type="ECO:0000259" key="1">
    <source>
        <dbReference type="Pfam" id="PF00534"/>
    </source>
</evidence>
<dbReference type="PANTHER" id="PTHR12526">
    <property type="entry name" value="GLYCOSYLTRANSFERASE"/>
    <property type="match status" value="1"/>
</dbReference>
<dbReference type="PANTHER" id="PTHR12526:SF595">
    <property type="entry name" value="BLL5217 PROTEIN"/>
    <property type="match status" value="1"/>
</dbReference>
<protein>
    <submittedName>
        <fullName evidence="2">Glycosyltransferase</fullName>
    </submittedName>
</protein>
<evidence type="ECO:0000313" key="3">
    <source>
        <dbReference type="Proteomes" id="UP000809621"/>
    </source>
</evidence>
<proteinExistence type="predicted"/>
<name>A0ABS2HP65_9VIBR</name>
<keyword evidence="3" id="KW-1185">Reference proteome</keyword>
<evidence type="ECO:0000313" key="2">
    <source>
        <dbReference type="EMBL" id="MBM7037677.1"/>
    </source>
</evidence>
<dbReference type="Gene3D" id="3.40.50.2000">
    <property type="entry name" value="Glycogen Phosphorylase B"/>
    <property type="match status" value="2"/>
</dbReference>
<sequence>MNILLFMDAVLPAVNYGGTQRVVWDLAYALSTMGHRITLLAAKGTVCPFAKVIDYNPEAPFEQQVPKDIDIVHAHSQCNCSSFPIVHTMHGNSNTQASSNTIFVSKNHALRHGGSAYVHNGLNWDNYPEVSLNAAGNRQRFHFLGKAAWRLKNVQGAIDITKLAKQQLDVLGGHRFNIKMGVRFTFDRHVRFHGMVNDVEKSSIMSGSKGLVFPVTWHEPFGLAITESLYFGCPVFATPYGSLPELVSNEVGLLSDSQPDLVTAVSNAEQFSSKVCHEYARDLFNAHVMAERYLGFYDKIINNQPLNEIKPDWQPAPFKKLPYKK</sequence>